<name>A0A7H5A4V8_9ENTR</name>
<accession>A0A7H5A4V8</accession>
<proteinExistence type="predicted"/>
<evidence type="ECO:0000313" key="2">
    <source>
        <dbReference type="Proteomes" id="UP000020202"/>
    </source>
</evidence>
<dbReference type="Proteomes" id="UP000020202">
    <property type="component" value="Unassembled WGS sequence"/>
</dbReference>
<dbReference type="EMBL" id="JCNZ01000016">
    <property type="protein sequence ID" value="EWF82173.1"/>
    <property type="molecule type" value="Genomic_DNA"/>
</dbReference>
<dbReference type="AlphaFoldDB" id="A0A7H5A4V8"/>
<protein>
    <submittedName>
        <fullName evidence="1">Uncharacterized protein</fullName>
    </submittedName>
</protein>
<organism evidence="1 2">
    <name type="scientific">Klebsiella michiganensis</name>
    <dbReference type="NCBI Taxonomy" id="1134687"/>
    <lineage>
        <taxon>Bacteria</taxon>
        <taxon>Pseudomonadati</taxon>
        <taxon>Pseudomonadota</taxon>
        <taxon>Gammaproteobacteria</taxon>
        <taxon>Enterobacterales</taxon>
        <taxon>Enterobacteriaceae</taxon>
        <taxon>Klebsiella/Raoultella group</taxon>
        <taxon>Klebsiella</taxon>
    </lineage>
</organism>
<reference evidence="1 2" key="1">
    <citation type="submission" date="2014-01" db="EMBL/GenBank/DDBJ databases">
        <title>The Genome Sequence of Klebsiella oxytoca MGH 27.</title>
        <authorList>
            <consortium name="The Broad Institute Genomics Platform"/>
            <consortium name="The Broad Institute Genome Sequencing Center for Infectious Disease"/>
            <person name="Murphy C."/>
            <person name="Cosimi L."/>
            <person name="Cerqueira G."/>
            <person name="Feldgarden M."/>
            <person name="Earl A."/>
            <person name="Hung D."/>
            <person name="Onderdonk A.B."/>
            <person name="Ferraro M.J."/>
            <person name="Hooper D."/>
            <person name="Dekker J."/>
            <person name="O'Brien T."/>
            <person name="Huang S."/>
            <person name="Quan V."/>
            <person name="Ernst C."/>
            <person name="Delaney M."/>
            <person name="DuBois A."/>
            <person name="Kim D.S."/>
            <person name="Young S.K."/>
            <person name="Zeng Q."/>
            <person name="Gargeya S."/>
            <person name="Fitzgerald M."/>
            <person name="Abouelleil A."/>
            <person name="Alvarado L."/>
            <person name="Berlin A.M."/>
            <person name="Chapman S.B."/>
            <person name="Gainer-Dewar J."/>
            <person name="Goldberg J."/>
            <person name="Gnerre S."/>
            <person name="Griggs A."/>
            <person name="Gujja S."/>
            <person name="Hansen M."/>
            <person name="Howarth C."/>
            <person name="Imamovic A."/>
            <person name="Ireland A."/>
            <person name="Larimer J."/>
            <person name="McCowan C."/>
            <person name="Murphy C."/>
            <person name="Pearson M."/>
            <person name="Poon T.W."/>
            <person name="Priest M."/>
            <person name="Roberts A."/>
            <person name="Saif S."/>
            <person name="Shea T."/>
            <person name="Sykes S."/>
            <person name="Wortman J."/>
            <person name="Nusbaum C."/>
            <person name="Birren B."/>
        </authorList>
    </citation>
    <scope>NUCLEOTIDE SEQUENCE [LARGE SCALE GENOMIC DNA]</scope>
    <source>
        <strain evidence="1 2">MGH 27</strain>
    </source>
</reference>
<gene>
    <name evidence="1" type="ORF">L373_04875</name>
</gene>
<comment type="caution">
    <text evidence="1">The sequence shown here is derived from an EMBL/GenBank/DDBJ whole genome shotgun (WGS) entry which is preliminary data.</text>
</comment>
<evidence type="ECO:0000313" key="1">
    <source>
        <dbReference type="EMBL" id="EWF82173.1"/>
    </source>
</evidence>
<sequence>MNYTLTHIGEPAYQQLKALAEHFEVSIPQVITLIIKGVI</sequence>